<dbReference type="STRING" id="97481.SAMN05444853_10534"/>
<keyword evidence="1" id="KW-0472">Membrane</keyword>
<dbReference type="PANTHER" id="PTHR30503:SF3">
    <property type="entry name" value="INNER MEMBRANE PROTEIN YEDI"/>
    <property type="match status" value="1"/>
</dbReference>
<keyword evidence="1" id="KW-1133">Transmembrane helix</keyword>
<evidence type="ECO:0000313" key="3">
    <source>
        <dbReference type="Proteomes" id="UP000198883"/>
    </source>
</evidence>
<dbReference type="PIRSF" id="PIRSF016660">
    <property type="entry name" value="YedI"/>
    <property type="match status" value="1"/>
</dbReference>
<feature type="transmembrane region" description="Helical" evidence="1">
    <location>
        <begin position="287"/>
        <end position="311"/>
    </location>
</feature>
<dbReference type="EMBL" id="FOBN01000005">
    <property type="protein sequence ID" value="SEM10360.1"/>
    <property type="molecule type" value="Genomic_DNA"/>
</dbReference>
<dbReference type="AlphaFoldDB" id="A0A1H7VMI0"/>
<reference evidence="3" key="1">
    <citation type="submission" date="2016-10" db="EMBL/GenBank/DDBJ databases">
        <authorList>
            <person name="Varghese N."/>
            <person name="Submissions S."/>
        </authorList>
    </citation>
    <scope>NUCLEOTIDE SEQUENCE [LARGE SCALE GENOMIC DNA]</scope>
    <source>
        <strain evidence="3">DSM 24204</strain>
    </source>
</reference>
<evidence type="ECO:0008006" key="4">
    <source>
        <dbReference type="Google" id="ProtNLM"/>
    </source>
</evidence>
<accession>A0A1H7VMI0</accession>
<dbReference type="Pfam" id="PF05661">
    <property type="entry name" value="DUF808"/>
    <property type="match status" value="1"/>
</dbReference>
<feature type="transmembrane region" description="Helical" evidence="1">
    <location>
        <begin position="331"/>
        <end position="352"/>
    </location>
</feature>
<protein>
    <recommendedName>
        <fullName evidence="4">DUF808 domain-containing protein</fullName>
    </recommendedName>
</protein>
<evidence type="ECO:0000256" key="1">
    <source>
        <dbReference type="SAM" id="Phobius"/>
    </source>
</evidence>
<gene>
    <name evidence="2" type="ORF">SAMN05444853_10534</name>
</gene>
<dbReference type="PANTHER" id="PTHR30503">
    <property type="entry name" value="INNER MEMBRANE PROTEIN YEDI"/>
    <property type="match status" value="1"/>
</dbReference>
<dbReference type="OrthoDB" id="9814178at2"/>
<organism evidence="2 3">
    <name type="scientific">Phocoenobacter skyensis</name>
    <dbReference type="NCBI Taxonomy" id="97481"/>
    <lineage>
        <taxon>Bacteria</taxon>
        <taxon>Pseudomonadati</taxon>
        <taxon>Pseudomonadota</taxon>
        <taxon>Gammaproteobacteria</taxon>
        <taxon>Pasteurellales</taxon>
        <taxon>Pasteurellaceae</taxon>
        <taxon>Phocoenobacter</taxon>
    </lineage>
</organism>
<evidence type="ECO:0000313" key="2">
    <source>
        <dbReference type="EMBL" id="SEM10360.1"/>
    </source>
</evidence>
<dbReference type="GO" id="GO:0005886">
    <property type="term" value="C:plasma membrane"/>
    <property type="evidence" value="ECO:0007669"/>
    <property type="project" value="TreeGrafter"/>
</dbReference>
<dbReference type="Proteomes" id="UP000198883">
    <property type="component" value="Unassembled WGS sequence"/>
</dbReference>
<dbReference type="GeneID" id="83544396"/>
<keyword evidence="1" id="KW-0812">Transmembrane</keyword>
<feature type="transmembrane region" description="Helical" evidence="1">
    <location>
        <begin position="145"/>
        <end position="175"/>
    </location>
</feature>
<feature type="transmembrane region" description="Helical" evidence="1">
    <location>
        <begin position="242"/>
        <end position="266"/>
    </location>
</feature>
<name>A0A1H7VMI0_9PAST</name>
<sequence length="375" mass="41112">MAGLLGYLSLLADDIGSLASKTVASTTKTITTSFDDIGILFDDIATYTKVAGIKSTGLIVDDLAAIASMTNDTTSEILKKELSKVKTTQELKEHIEKLPENEKKEVLAELEILRQKAIQQATGNAAKREIPIVYKIAKGSVKNKFIIIPLVLLMSAFIPWLISPILILGGIYLAYEGVESILVKLGAHHKKHNKDPQSVHLTSEEFENKKVAGAVKTDFILSFEIIVITLGLVQESDFITKLFVLILIGMITTVAVYGIVGLIIKLDDIGFYLKKKQSEFFQSLGNFLIKAMPMLIKGIGIIGTIAMLAVGGGIISHQTHLFHSFVHSIESIPFATLILDIMLALIVGYIAVQSVEVGKKFLRNKHRKINNTRDL</sequence>
<proteinExistence type="predicted"/>
<dbReference type="InterPro" id="IPR008526">
    <property type="entry name" value="YedI"/>
</dbReference>
<dbReference type="RefSeq" id="WP_090920877.1">
    <property type="nucleotide sequence ID" value="NZ_CP016180.1"/>
</dbReference>